<keyword evidence="3" id="KW-1185">Reference proteome</keyword>
<feature type="transmembrane region" description="Helical" evidence="1">
    <location>
        <begin position="198"/>
        <end position="222"/>
    </location>
</feature>
<evidence type="ECO:0000313" key="3">
    <source>
        <dbReference type="Proteomes" id="UP001408789"/>
    </source>
</evidence>
<gene>
    <name evidence="2" type="ORF">SSX86_004604</name>
</gene>
<dbReference type="PANTHER" id="PTHR35307:SF8">
    <property type="entry name" value="GUSTATORY RECEPTOR"/>
    <property type="match status" value="1"/>
</dbReference>
<name>A0AAP0DJI3_9ASTR</name>
<dbReference type="PANTHER" id="PTHR35307">
    <property type="entry name" value="PROTEIN, PUTATIVE-RELATED"/>
    <property type="match status" value="1"/>
</dbReference>
<dbReference type="EMBL" id="JBCNJP010000007">
    <property type="protein sequence ID" value="KAK9076271.1"/>
    <property type="molecule type" value="Genomic_DNA"/>
</dbReference>
<evidence type="ECO:0000256" key="1">
    <source>
        <dbReference type="SAM" id="Phobius"/>
    </source>
</evidence>
<dbReference type="AlphaFoldDB" id="A0AAP0DJI3"/>
<feature type="transmembrane region" description="Helical" evidence="1">
    <location>
        <begin position="156"/>
        <end position="178"/>
    </location>
</feature>
<organism evidence="2 3">
    <name type="scientific">Deinandra increscens subsp. villosa</name>
    <dbReference type="NCBI Taxonomy" id="3103831"/>
    <lineage>
        <taxon>Eukaryota</taxon>
        <taxon>Viridiplantae</taxon>
        <taxon>Streptophyta</taxon>
        <taxon>Embryophyta</taxon>
        <taxon>Tracheophyta</taxon>
        <taxon>Spermatophyta</taxon>
        <taxon>Magnoliopsida</taxon>
        <taxon>eudicotyledons</taxon>
        <taxon>Gunneridae</taxon>
        <taxon>Pentapetalae</taxon>
        <taxon>asterids</taxon>
        <taxon>campanulids</taxon>
        <taxon>Asterales</taxon>
        <taxon>Asteraceae</taxon>
        <taxon>Asteroideae</taxon>
        <taxon>Heliantheae alliance</taxon>
        <taxon>Madieae</taxon>
        <taxon>Madiinae</taxon>
        <taxon>Deinandra</taxon>
    </lineage>
</organism>
<evidence type="ECO:0000313" key="2">
    <source>
        <dbReference type="EMBL" id="KAK9076271.1"/>
    </source>
</evidence>
<reference evidence="2 3" key="1">
    <citation type="submission" date="2024-04" db="EMBL/GenBank/DDBJ databases">
        <title>The reference genome of an endangered Asteraceae, Deinandra increscens subsp. villosa, native to the Central Coast of California.</title>
        <authorList>
            <person name="Guilliams M."/>
            <person name="Hasenstab-Lehman K."/>
            <person name="Meyer R."/>
            <person name="Mcevoy S."/>
        </authorList>
    </citation>
    <scope>NUCLEOTIDE SEQUENCE [LARGE SCALE GENOMIC DNA]</scope>
    <source>
        <tissue evidence="2">Leaf</tissue>
    </source>
</reference>
<keyword evidence="1" id="KW-0812">Transmembrane</keyword>
<feature type="transmembrane region" description="Helical" evidence="1">
    <location>
        <begin position="59"/>
        <end position="85"/>
    </location>
</feature>
<proteinExistence type="predicted"/>
<keyword evidence="1" id="KW-0472">Membrane</keyword>
<keyword evidence="1" id="KW-1133">Transmembrane helix</keyword>
<protein>
    <submittedName>
        <fullName evidence="2">Uncharacterized protein</fullName>
    </submittedName>
</protein>
<comment type="caution">
    <text evidence="2">The sequence shown here is derived from an EMBL/GenBank/DDBJ whole genome shotgun (WGS) entry which is preliminary data.</text>
</comment>
<sequence length="605" mass="68343">MPSEVMSFCYGIDWPAINQLQPPYDWGNGRNISVSLRSLYLVCTEAVISDYEGRYSSPMVLIGIYISIASSLCILAMALDLLYGFRNRKFWFPCKYFSLNAASITVITVAMKLPVDLNSSMLAEVDQVGKIGGLAFMCIMMSNLMPSLASKDNKSLIANVTGLSILVITVVVNVSVQIRTQVIDTYAYNYWYKNFSVAIVACIYMSMLLFLLIILISSAITLPTSKKILEFKYQGITKTASNDQNPQENLIEKLRQTVKRYWIMAETGSPQFVMASTPLSCASGIICVISSSSDDTNQDLSNYVLLLEDNMELAERTMKRIYDSMNRLIHNAEKKQHKNLLKLLDKSIAFEGVETFDTDQVQSLLSVEPVNSWSLPIVSLTCIAIALPNIRKDIVDNLLESVGEGILFTHLVEESLNRESVYVNIRRATMALWLEVEDKCKWLETTLKASDYEGKTPTEIINLFAHKAENIVNEFQTSTNYRESIEPENLPLKIIVANSMYRVAQTIIHTYASNNLDIVEEELFTRLYRMIADILAASLTNIPQVITMKCRESAIEKRETSVLAAIDLLGRTTEIIKKLETRELPNMDPDKMGFIDEWRLHLKQP</sequence>
<dbReference type="Proteomes" id="UP001408789">
    <property type="component" value="Unassembled WGS sequence"/>
</dbReference>
<feature type="transmembrane region" description="Helical" evidence="1">
    <location>
        <begin position="97"/>
        <end position="115"/>
    </location>
</feature>
<accession>A0AAP0DJI3</accession>